<dbReference type="KEGG" id="pno:SNOG_07450"/>
<sequence length="76" mass="8353">MSESSNPTTINATSKHDCGRTDQQTPGQKSKAASPRVAVLLQWKDREMSDDLAELMVCDSKTKADPARNDVDMEDV</sequence>
<organism evidence="2 3">
    <name type="scientific">Phaeosphaeria nodorum (strain SN15 / ATCC MYA-4574 / FGSC 10173)</name>
    <name type="common">Glume blotch fungus</name>
    <name type="synonym">Parastagonospora nodorum</name>
    <dbReference type="NCBI Taxonomy" id="321614"/>
    <lineage>
        <taxon>Eukaryota</taxon>
        <taxon>Fungi</taxon>
        <taxon>Dikarya</taxon>
        <taxon>Ascomycota</taxon>
        <taxon>Pezizomycotina</taxon>
        <taxon>Dothideomycetes</taxon>
        <taxon>Pleosporomycetidae</taxon>
        <taxon>Pleosporales</taxon>
        <taxon>Pleosporineae</taxon>
        <taxon>Phaeosphaeriaceae</taxon>
        <taxon>Parastagonospora</taxon>
    </lineage>
</organism>
<dbReference type="RefSeq" id="XP_001797784.1">
    <property type="nucleotide sequence ID" value="XM_001797732.1"/>
</dbReference>
<dbReference type="EMBL" id="CP069026">
    <property type="protein sequence ID" value="QRC94177.1"/>
    <property type="molecule type" value="Genomic_DNA"/>
</dbReference>
<feature type="region of interest" description="Disordered" evidence="1">
    <location>
        <begin position="1"/>
        <end position="36"/>
    </location>
</feature>
<evidence type="ECO:0000313" key="3">
    <source>
        <dbReference type="Proteomes" id="UP000663193"/>
    </source>
</evidence>
<evidence type="ECO:0000256" key="1">
    <source>
        <dbReference type="SAM" id="MobiDB-lite"/>
    </source>
</evidence>
<dbReference type="Proteomes" id="UP000663193">
    <property type="component" value="Chromosome 4"/>
</dbReference>
<reference evidence="3" key="1">
    <citation type="journal article" date="2021" name="BMC Genomics">
        <title>Chromosome-level genome assembly and manually-curated proteome of model necrotroph Parastagonospora nodorum Sn15 reveals a genome-wide trove of candidate effector homologs, and redundancy of virulence-related functions within an accessory chromosome.</title>
        <authorList>
            <person name="Bertazzoni S."/>
            <person name="Jones D.A.B."/>
            <person name="Phan H.T."/>
            <person name="Tan K.-C."/>
            <person name="Hane J.K."/>
        </authorList>
    </citation>
    <scope>NUCLEOTIDE SEQUENCE [LARGE SCALE GENOMIC DNA]</scope>
    <source>
        <strain evidence="3">SN15 / ATCC MYA-4574 / FGSC 10173)</strain>
    </source>
</reference>
<proteinExistence type="predicted"/>
<dbReference type="VEuPathDB" id="FungiDB:JI435_074500"/>
<evidence type="ECO:0000313" key="2">
    <source>
        <dbReference type="EMBL" id="QRC94177.1"/>
    </source>
</evidence>
<feature type="compositionally biased region" description="Polar residues" evidence="1">
    <location>
        <begin position="1"/>
        <end position="13"/>
    </location>
</feature>
<protein>
    <submittedName>
        <fullName evidence="2">Uncharacterized protein</fullName>
    </submittedName>
</protein>
<accession>A0A7U2EWU3</accession>
<dbReference type="AlphaFoldDB" id="A0A7U2EWU3"/>
<name>A0A7U2EWU3_PHANO</name>
<gene>
    <name evidence="2" type="ORF">JI435_074500</name>
</gene>
<keyword evidence="3" id="KW-1185">Reference proteome</keyword>